<evidence type="ECO:0000256" key="7">
    <source>
        <dbReference type="ARBA" id="ARBA00023237"/>
    </source>
</evidence>
<feature type="domain" description="POTRA" evidence="10">
    <location>
        <begin position="356"/>
        <end position="429"/>
    </location>
</feature>
<dbReference type="PANTHER" id="PTHR12815:SF23">
    <property type="entry name" value="OUTER MEMBRANE PROTEIN ASSEMBLY FACTOR BAMA"/>
    <property type="match status" value="1"/>
</dbReference>
<evidence type="ECO:0000259" key="10">
    <source>
        <dbReference type="PROSITE" id="PS51779"/>
    </source>
</evidence>
<dbReference type="Gene3D" id="3.10.20.310">
    <property type="entry name" value="membrane protein fhac"/>
    <property type="match status" value="5"/>
</dbReference>
<dbReference type="AlphaFoldDB" id="A0A839SY51"/>
<dbReference type="NCBIfam" id="TIGR03303">
    <property type="entry name" value="OM_YaeT"/>
    <property type="match status" value="1"/>
</dbReference>
<evidence type="ECO:0000256" key="3">
    <source>
        <dbReference type="ARBA" id="ARBA00022692"/>
    </source>
</evidence>
<evidence type="ECO:0000256" key="9">
    <source>
        <dbReference type="NCBIfam" id="TIGR03303"/>
    </source>
</evidence>
<dbReference type="PROSITE" id="PS51779">
    <property type="entry name" value="POTRA"/>
    <property type="match status" value="3"/>
</dbReference>
<dbReference type="HAMAP" id="MF_01430">
    <property type="entry name" value="OM_assembly_BamA"/>
    <property type="match status" value="1"/>
</dbReference>
<evidence type="ECO:0000256" key="5">
    <source>
        <dbReference type="ARBA" id="ARBA00022737"/>
    </source>
</evidence>
<comment type="subcellular location">
    <subcellularLocation>
        <location evidence="8">Cell outer membrane</location>
    </subcellularLocation>
    <subcellularLocation>
        <location evidence="1">Membrane</location>
    </subcellularLocation>
</comment>
<comment type="caution">
    <text evidence="11">The sequence shown here is derived from an EMBL/GenBank/DDBJ whole genome shotgun (WGS) entry which is preliminary data.</text>
</comment>
<feature type="domain" description="POTRA" evidence="10">
    <location>
        <begin position="103"/>
        <end position="180"/>
    </location>
</feature>
<dbReference type="Pfam" id="PF01103">
    <property type="entry name" value="Omp85"/>
    <property type="match status" value="1"/>
</dbReference>
<dbReference type="InterPro" id="IPR034746">
    <property type="entry name" value="POTRA"/>
</dbReference>
<feature type="chain" id="PRO_5033168392" description="Outer membrane protein assembly factor BamA" evidence="8">
    <location>
        <begin position="29"/>
        <end position="763"/>
    </location>
</feature>
<dbReference type="Pfam" id="PF07244">
    <property type="entry name" value="POTRA"/>
    <property type="match status" value="5"/>
</dbReference>
<keyword evidence="2 8" id="KW-1134">Transmembrane beta strand</keyword>
<accession>A0A839SY51</accession>
<dbReference type="GO" id="GO:0009279">
    <property type="term" value="C:cell outer membrane"/>
    <property type="evidence" value="ECO:0007669"/>
    <property type="project" value="UniProtKB-SubCell"/>
</dbReference>
<dbReference type="InterPro" id="IPR023707">
    <property type="entry name" value="OM_assembly_BamA"/>
</dbReference>
<dbReference type="PIRSF" id="PIRSF006076">
    <property type="entry name" value="OM_assembly_OMP85"/>
    <property type="match status" value="1"/>
</dbReference>
<dbReference type="GO" id="GO:0051205">
    <property type="term" value="P:protein insertion into membrane"/>
    <property type="evidence" value="ECO:0007669"/>
    <property type="project" value="UniProtKB-UniRule"/>
</dbReference>
<dbReference type="PANTHER" id="PTHR12815">
    <property type="entry name" value="SORTING AND ASSEMBLY MACHINERY SAMM50 PROTEIN FAMILY MEMBER"/>
    <property type="match status" value="1"/>
</dbReference>
<comment type="function">
    <text evidence="8">Part of the outer membrane protein assembly complex, which is involved in assembly and insertion of beta-barrel proteins into the outer membrane.</text>
</comment>
<evidence type="ECO:0000313" key="11">
    <source>
        <dbReference type="EMBL" id="MBB3065883.1"/>
    </source>
</evidence>
<keyword evidence="5 8" id="KW-0677">Repeat</keyword>
<comment type="subunit">
    <text evidence="8">Part of the Bam complex.</text>
</comment>
<feature type="signal peptide" evidence="8">
    <location>
        <begin position="1"/>
        <end position="28"/>
    </location>
</feature>
<dbReference type="InterPro" id="IPR000184">
    <property type="entry name" value="Bac_surfAg_D15"/>
</dbReference>
<sequence length="763" mass="84606" precursor="true">MRIARAIAKRLSFLALALMLLHTEAGNAQSLLEGGTIEEIRIEGSLRIDPRTIRSYMTVDPGDPFDAIALNETLKRLFETGFFADVALRREADSLVVVVEEHPTINRIAFEGNDRIDDETLQSEVELQPSRVFTRSKAQSDSDRIRDLYRRQGRFAATVEPNIIRLEQNRVDLVFEIDEGPKTTISAINFIGNKAFSDGSLRSEVLSDEYSFWNFLTTTDTYDPDRLQFDEQLLSDFYKDEGYADFKVLSTSAELTPERDSFIITFVLQEGERYRYGSIDVATTLRNLDVEAVQEAILTEEGEWYSAKEVSDTVSNLSDQVGTLGFAFVDITPRVERDLENKLINLVYEINEGPKVFVERIDISGNTRTLDRVIRREFQVVEGDAFNATKIRRSRDRIRNLGFFETVEVDSQPGTTPDRTVIDVEVTEQSTGEFSFGAGFSTSLGPIGQVGVRERNLLGKGQDLQINLLIAGSRSQIDLSFTEPYFLDRNLAAGFDLFRVTTQQDESSFDEERTGGGVRAGYNLSNDLRQLWDYTLTVRKITDVDSTASTAIKAEEGETVKSSLEHSLRYSTISNRLSPTDGVNVTFATELAGLGGTEYFVKNRVDANYYIPAAEDVVIRLGAQAGNITSLHDDTSVSDRFFVGGATFRGFAIGGVGPRDTNTDDSLGAENFAVGTIEATFPLGLPESIGIKGRLFTDFGTAFDTPSITGANIADESSLRASVGFGFSWSSPLGPLAIDFGFPVVKEDFDDTSILYFSLGTQF</sequence>
<evidence type="ECO:0000256" key="6">
    <source>
        <dbReference type="ARBA" id="ARBA00023136"/>
    </source>
</evidence>
<organism evidence="11 12">
    <name type="scientific">Limibacillus halophilus</name>
    <dbReference type="NCBI Taxonomy" id="1579333"/>
    <lineage>
        <taxon>Bacteria</taxon>
        <taxon>Pseudomonadati</taxon>
        <taxon>Pseudomonadota</taxon>
        <taxon>Alphaproteobacteria</taxon>
        <taxon>Rhodospirillales</taxon>
        <taxon>Rhodovibrionaceae</taxon>
        <taxon>Limibacillus</taxon>
    </lineage>
</organism>
<evidence type="ECO:0000313" key="12">
    <source>
        <dbReference type="Proteomes" id="UP000581135"/>
    </source>
</evidence>
<reference evidence="11 12" key="1">
    <citation type="submission" date="2020-08" db="EMBL/GenBank/DDBJ databases">
        <title>Genomic Encyclopedia of Type Strains, Phase III (KMG-III): the genomes of soil and plant-associated and newly described type strains.</title>
        <authorList>
            <person name="Whitman W."/>
        </authorList>
    </citation>
    <scope>NUCLEOTIDE SEQUENCE [LARGE SCALE GENOMIC DNA]</scope>
    <source>
        <strain evidence="11 12">CECT 8803</strain>
    </source>
</reference>
<feature type="domain" description="POTRA" evidence="10">
    <location>
        <begin position="35"/>
        <end position="102"/>
    </location>
</feature>
<dbReference type="Proteomes" id="UP000581135">
    <property type="component" value="Unassembled WGS sequence"/>
</dbReference>
<dbReference type="InterPro" id="IPR010827">
    <property type="entry name" value="BamA/TamA_POTRA"/>
</dbReference>
<comment type="similarity">
    <text evidence="8">Belongs to the BamA family.</text>
</comment>
<protein>
    <recommendedName>
        <fullName evidence="8 9">Outer membrane protein assembly factor BamA</fullName>
    </recommendedName>
</protein>
<keyword evidence="7 8" id="KW-0998">Cell outer membrane</keyword>
<gene>
    <name evidence="8" type="primary">bamA</name>
    <name evidence="11" type="ORF">FHR98_002179</name>
</gene>
<name>A0A839SY51_9PROT</name>
<keyword evidence="4 8" id="KW-0732">Signal</keyword>
<keyword evidence="3 8" id="KW-0812">Transmembrane</keyword>
<dbReference type="InterPro" id="IPR039910">
    <property type="entry name" value="D15-like"/>
</dbReference>
<evidence type="ECO:0000256" key="8">
    <source>
        <dbReference type="HAMAP-Rule" id="MF_01430"/>
    </source>
</evidence>
<keyword evidence="6 8" id="KW-0472">Membrane</keyword>
<dbReference type="EMBL" id="JACHXA010000005">
    <property type="protein sequence ID" value="MBB3065883.1"/>
    <property type="molecule type" value="Genomic_DNA"/>
</dbReference>
<keyword evidence="12" id="KW-1185">Reference proteome</keyword>
<proteinExistence type="inferred from homology"/>
<dbReference type="GO" id="GO:0043165">
    <property type="term" value="P:Gram-negative-bacterium-type cell outer membrane assembly"/>
    <property type="evidence" value="ECO:0007669"/>
    <property type="project" value="UniProtKB-UniRule"/>
</dbReference>
<evidence type="ECO:0000256" key="2">
    <source>
        <dbReference type="ARBA" id="ARBA00022452"/>
    </source>
</evidence>
<evidence type="ECO:0000256" key="4">
    <source>
        <dbReference type="ARBA" id="ARBA00022729"/>
    </source>
</evidence>
<dbReference type="Gene3D" id="2.40.160.50">
    <property type="entry name" value="membrane protein fhac: a member of the omp85/tpsb transporter family"/>
    <property type="match status" value="1"/>
</dbReference>
<evidence type="ECO:0000256" key="1">
    <source>
        <dbReference type="ARBA" id="ARBA00004370"/>
    </source>
</evidence>